<feature type="transmembrane region" description="Helical" evidence="1">
    <location>
        <begin position="93"/>
        <end position="112"/>
    </location>
</feature>
<dbReference type="KEGG" id="uth:DKZ56_04020"/>
<name>A0A4P6UPY2_9BACL</name>
<gene>
    <name evidence="2" type="ORF">DKZ56_04020</name>
</gene>
<dbReference type="Proteomes" id="UP000291151">
    <property type="component" value="Chromosome"/>
</dbReference>
<accession>A0A4P6UPY2</accession>
<keyword evidence="1" id="KW-1133">Transmembrane helix</keyword>
<keyword evidence="1" id="KW-0472">Membrane</keyword>
<feature type="transmembrane region" description="Helical" evidence="1">
    <location>
        <begin position="61"/>
        <end position="81"/>
    </location>
</feature>
<reference evidence="2 3" key="1">
    <citation type="submission" date="2019-02" db="EMBL/GenBank/DDBJ databases">
        <title>Ureibacillus thermophilus.</title>
        <authorList>
            <person name="Sunny J.S."/>
            <person name="Natarajan A."/>
            <person name="Saleena L.M."/>
        </authorList>
    </citation>
    <scope>NUCLEOTIDE SEQUENCE [LARGE SCALE GENOMIC DNA]</scope>
    <source>
        <strain evidence="2 3">LM102</strain>
    </source>
</reference>
<protein>
    <submittedName>
        <fullName evidence="2">Uncharacterized protein</fullName>
    </submittedName>
</protein>
<proteinExistence type="predicted"/>
<dbReference type="AlphaFoldDB" id="A0A4P6UPY2"/>
<dbReference type="RefSeq" id="WP_208651463.1">
    <property type="nucleotide sequence ID" value="NZ_CP036528.1"/>
</dbReference>
<evidence type="ECO:0000313" key="3">
    <source>
        <dbReference type="Proteomes" id="UP000291151"/>
    </source>
</evidence>
<evidence type="ECO:0000256" key="1">
    <source>
        <dbReference type="SAM" id="Phobius"/>
    </source>
</evidence>
<keyword evidence="1" id="KW-0812">Transmembrane</keyword>
<organism evidence="2 3">
    <name type="scientific">Ureibacillus thermophilus</name>
    <dbReference type="NCBI Taxonomy" id="367743"/>
    <lineage>
        <taxon>Bacteria</taxon>
        <taxon>Bacillati</taxon>
        <taxon>Bacillota</taxon>
        <taxon>Bacilli</taxon>
        <taxon>Bacillales</taxon>
        <taxon>Caryophanaceae</taxon>
        <taxon>Ureibacillus</taxon>
    </lineage>
</organism>
<dbReference type="EMBL" id="CP036528">
    <property type="protein sequence ID" value="QBK25093.1"/>
    <property type="molecule type" value="Genomic_DNA"/>
</dbReference>
<keyword evidence="3" id="KW-1185">Reference proteome</keyword>
<evidence type="ECO:0000313" key="2">
    <source>
        <dbReference type="EMBL" id="QBK25093.1"/>
    </source>
</evidence>
<sequence length="142" mass="16939">MNFFRGDAHKIYIHLKKNRNAIRQSKYLKELHEVREFYESLESDVLQLIYYRLVKEQNGSGMIPIFVSSIPFLFLIFSQQLQKILLQEGSRNWLIFVVFYIVGITAALIFHFRERAWASSHVEMIKDILEERKTCSSKKLQH</sequence>